<dbReference type="Gene3D" id="3.30.465.10">
    <property type="match status" value="1"/>
</dbReference>
<dbReference type="PANTHER" id="PTHR43099:SF4">
    <property type="entry name" value="INTEGRAL MEMBRANE PROTEIN"/>
    <property type="match status" value="1"/>
</dbReference>
<dbReference type="CDD" id="cd04590">
    <property type="entry name" value="CBS_pair_CorC_HlyC_assoc"/>
    <property type="match status" value="1"/>
</dbReference>
<reference evidence="15" key="1">
    <citation type="journal article" date="2019" name="Int. J. Syst. Evol. Microbiol.">
        <title>The Global Catalogue of Microorganisms (GCM) 10K type strain sequencing project: providing services to taxonomists for standard genome sequencing and annotation.</title>
        <authorList>
            <consortium name="The Broad Institute Genomics Platform"/>
            <consortium name="The Broad Institute Genome Sequencing Center for Infectious Disease"/>
            <person name="Wu L."/>
            <person name="Ma J."/>
        </authorList>
    </citation>
    <scope>NUCLEOTIDE SEQUENCE [LARGE SCALE GENOMIC DNA]</scope>
    <source>
        <strain evidence="15">KCTC 42143</strain>
    </source>
</reference>
<evidence type="ECO:0000256" key="1">
    <source>
        <dbReference type="ARBA" id="ARBA00004651"/>
    </source>
</evidence>
<dbReference type="InterPro" id="IPR005170">
    <property type="entry name" value="Transptr-assoc_dom"/>
</dbReference>
<dbReference type="InterPro" id="IPR044751">
    <property type="entry name" value="Ion_transp-like_CBS"/>
</dbReference>
<organism evidence="14 15">
    <name type="scientific">Carnobacterium antarcticum</name>
    <dbReference type="NCBI Taxonomy" id="2126436"/>
    <lineage>
        <taxon>Bacteria</taxon>
        <taxon>Bacillati</taxon>
        <taxon>Bacillota</taxon>
        <taxon>Bacilli</taxon>
        <taxon>Lactobacillales</taxon>
        <taxon>Carnobacteriaceae</taxon>
        <taxon>Carnobacterium</taxon>
    </lineage>
</organism>
<sequence length="442" mass="49335">MNSDPDSQSMLGQILLIVALTAINAFFASAEMAFVSLNQGKVREKAAQGDKKSINILNLLSDSDNFLATIQVAITLAGFISSASAATSFATRLEPYLTAVPGGKQLAVVVVTIILSYITLVFGELYPKQIALQKAEEVAGFTAGTIRVVQVIATPFVKLLSLSTNLLKKITPIDFSKKEEKMTRDEFRSYLENSQKEGAIDIEQFSMLKGVLSMDTKMAREIMVPRTDTYMIDYEDGNERNIPLLLDCTYSRVPVYKSDKDNIIGIIHVKNLLKASRHTALAEIDLKELLNPPLYVPETIFMDDLLYELKRTRNQMAILNDEYGGVVGVATLEDLLEEIVGDIDDEYDETYNMIEQLTEDRYLVDGSTPLSKFNEFFETEIESNDVDSIAGFFIMEYGSIPNVAEKAVVNYADYIFTSNQIEGSRLVNLFVERINKDETIEA</sequence>
<dbReference type="SUPFAM" id="SSF56176">
    <property type="entry name" value="FAD-binding/transporter-associated domain-like"/>
    <property type="match status" value="1"/>
</dbReference>
<feature type="transmembrane region" description="Helical" evidence="11">
    <location>
        <begin position="106"/>
        <end position="126"/>
    </location>
</feature>
<keyword evidence="8 10" id="KW-0472">Membrane</keyword>
<dbReference type="InterPro" id="IPR002550">
    <property type="entry name" value="CNNM"/>
</dbReference>
<dbReference type="SMART" id="SM01091">
    <property type="entry name" value="CorC_HlyC"/>
    <property type="match status" value="1"/>
</dbReference>
<keyword evidence="6 10" id="KW-1133">Transmembrane helix</keyword>
<evidence type="ECO:0000256" key="10">
    <source>
        <dbReference type="PROSITE-ProRule" id="PRU01193"/>
    </source>
</evidence>
<evidence type="ECO:0000313" key="15">
    <source>
        <dbReference type="Proteomes" id="UP001597285"/>
    </source>
</evidence>
<dbReference type="PROSITE" id="PS51846">
    <property type="entry name" value="CNNM"/>
    <property type="match status" value="1"/>
</dbReference>
<dbReference type="InterPro" id="IPR016169">
    <property type="entry name" value="FAD-bd_PCMH_sub2"/>
</dbReference>
<dbReference type="PANTHER" id="PTHR43099">
    <property type="entry name" value="UPF0053 PROTEIN YRKA"/>
    <property type="match status" value="1"/>
</dbReference>
<evidence type="ECO:0000256" key="8">
    <source>
        <dbReference type="ARBA" id="ARBA00023136"/>
    </source>
</evidence>
<feature type="domain" description="CNNM transmembrane" evidence="13">
    <location>
        <begin position="6"/>
        <end position="204"/>
    </location>
</feature>
<evidence type="ECO:0000256" key="3">
    <source>
        <dbReference type="ARBA" id="ARBA00022475"/>
    </source>
</evidence>
<dbReference type="EMBL" id="JBHUFF010000009">
    <property type="protein sequence ID" value="MFD1799259.1"/>
    <property type="molecule type" value="Genomic_DNA"/>
</dbReference>
<dbReference type="InterPro" id="IPR036318">
    <property type="entry name" value="FAD-bd_PCMH-like_sf"/>
</dbReference>
<evidence type="ECO:0000256" key="5">
    <source>
        <dbReference type="ARBA" id="ARBA00022737"/>
    </source>
</evidence>
<dbReference type="PROSITE" id="PS51371">
    <property type="entry name" value="CBS"/>
    <property type="match status" value="1"/>
</dbReference>
<keyword evidence="7 9" id="KW-0129">CBS domain</keyword>
<evidence type="ECO:0000313" key="14">
    <source>
        <dbReference type="EMBL" id="MFD1799259.1"/>
    </source>
</evidence>
<comment type="subcellular location">
    <subcellularLocation>
        <location evidence="1">Cell membrane</location>
        <topology evidence="1">Multi-pass membrane protein</topology>
    </subcellularLocation>
</comment>
<accession>A0ABW4NLJ8</accession>
<protein>
    <submittedName>
        <fullName evidence="14">Hemolysin family protein</fullName>
    </submittedName>
</protein>
<comment type="similarity">
    <text evidence="2">Belongs to the UPF0053 family.</text>
</comment>
<dbReference type="Gene3D" id="3.10.580.10">
    <property type="entry name" value="CBS-domain"/>
    <property type="match status" value="1"/>
</dbReference>
<dbReference type="SUPFAM" id="SSF54631">
    <property type="entry name" value="CBS-domain pair"/>
    <property type="match status" value="1"/>
</dbReference>
<evidence type="ECO:0000256" key="7">
    <source>
        <dbReference type="ARBA" id="ARBA00023122"/>
    </source>
</evidence>
<dbReference type="InterPro" id="IPR046342">
    <property type="entry name" value="CBS_dom_sf"/>
</dbReference>
<feature type="domain" description="CBS" evidence="12">
    <location>
        <begin position="289"/>
        <end position="346"/>
    </location>
</feature>
<keyword evidence="15" id="KW-1185">Reference proteome</keyword>
<dbReference type="Pfam" id="PF01595">
    <property type="entry name" value="CNNM"/>
    <property type="match status" value="1"/>
</dbReference>
<proteinExistence type="inferred from homology"/>
<evidence type="ECO:0000256" key="9">
    <source>
        <dbReference type="PROSITE-ProRule" id="PRU00703"/>
    </source>
</evidence>
<dbReference type="Proteomes" id="UP001597285">
    <property type="component" value="Unassembled WGS sequence"/>
</dbReference>
<evidence type="ECO:0000259" key="12">
    <source>
        <dbReference type="PROSITE" id="PS51371"/>
    </source>
</evidence>
<keyword evidence="4 10" id="KW-0812">Transmembrane</keyword>
<dbReference type="RefSeq" id="WP_058918946.1">
    <property type="nucleotide sequence ID" value="NZ_JBHSQC010000004.1"/>
</dbReference>
<keyword evidence="5" id="KW-0677">Repeat</keyword>
<dbReference type="Pfam" id="PF00571">
    <property type="entry name" value="CBS"/>
    <property type="match status" value="2"/>
</dbReference>
<feature type="transmembrane region" description="Helical" evidence="11">
    <location>
        <begin position="12"/>
        <end position="35"/>
    </location>
</feature>
<evidence type="ECO:0000259" key="13">
    <source>
        <dbReference type="PROSITE" id="PS51846"/>
    </source>
</evidence>
<name>A0ABW4NLJ8_9LACT</name>
<dbReference type="InterPro" id="IPR051676">
    <property type="entry name" value="UPF0053_domain"/>
</dbReference>
<evidence type="ECO:0000256" key="4">
    <source>
        <dbReference type="ARBA" id="ARBA00022692"/>
    </source>
</evidence>
<dbReference type="InterPro" id="IPR000644">
    <property type="entry name" value="CBS_dom"/>
</dbReference>
<comment type="caution">
    <text evidence="14">The sequence shown here is derived from an EMBL/GenBank/DDBJ whole genome shotgun (WGS) entry which is preliminary data.</text>
</comment>
<dbReference type="Pfam" id="PF03471">
    <property type="entry name" value="CorC_HlyC"/>
    <property type="match status" value="1"/>
</dbReference>
<gene>
    <name evidence="14" type="ORF">ACFSBK_05210</name>
</gene>
<evidence type="ECO:0000256" key="2">
    <source>
        <dbReference type="ARBA" id="ARBA00006337"/>
    </source>
</evidence>
<keyword evidence="3" id="KW-1003">Cell membrane</keyword>
<evidence type="ECO:0000256" key="11">
    <source>
        <dbReference type="SAM" id="Phobius"/>
    </source>
</evidence>
<evidence type="ECO:0000256" key="6">
    <source>
        <dbReference type="ARBA" id="ARBA00022989"/>
    </source>
</evidence>